<name>A0A9P9DA76_9PLEO</name>
<keyword evidence="3" id="KW-1185">Reference proteome</keyword>
<gene>
    <name evidence="2" type="ORF">B0J11DRAFT_129087</name>
</gene>
<feature type="transmembrane region" description="Helical" evidence="1">
    <location>
        <begin position="93"/>
        <end position="113"/>
    </location>
</feature>
<sequence length="153" mass="17337">MVRKSESDETKADEKVKVKAVLWYVPLALRACVVPSLSVWLALADLRLFTWLVGGAFPKQIRCASPRTSHALRPCFASTLAKPLTASSSKLHVMFYPCPMFHMLTLTCVAWAYHPMQDIHKQHEYPQWQPQSIVSIRGLPFHQPIIYHPSASP</sequence>
<evidence type="ECO:0000256" key="1">
    <source>
        <dbReference type="SAM" id="Phobius"/>
    </source>
</evidence>
<accession>A0A9P9DA76</accession>
<keyword evidence="1" id="KW-1133">Transmembrane helix</keyword>
<dbReference type="EMBL" id="JAGMWT010000016">
    <property type="protein sequence ID" value="KAH7115282.1"/>
    <property type="molecule type" value="Genomic_DNA"/>
</dbReference>
<keyword evidence="1" id="KW-0812">Transmembrane</keyword>
<evidence type="ECO:0000313" key="3">
    <source>
        <dbReference type="Proteomes" id="UP000700596"/>
    </source>
</evidence>
<feature type="transmembrane region" description="Helical" evidence="1">
    <location>
        <begin position="21"/>
        <end position="43"/>
    </location>
</feature>
<protein>
    <submittedName>
        <fullName evidence="2">Uncharacterized protein</fullName>
    </submittedName>
</protein>
<dbReference type="AlphaFoldDB" id="A0A9P9DA76"/>
<organism evidence="2 3">
    <name type="scientific">Dendryphion nanum</name>
    <dbReference type="NCBI Taxonomy" id="256645"/>
    <lineage>
        <taxon>Eukaryota</taxon>
        <taxon>Fungi</taxon>
        <taxon>Dikarya</taxon>
        <taxon>Ascomycota</taxon>
        <taxon>Pezizomycotina</taxon>
        <taxon>Dothideomycetes</taxon>
        <taxon>Pleosporomycetidae</taxon>
        <taxon>Pleosporales</taxon>
        <taxon>Torulaceae</taxon>
        <taxon>Dendryphion</taxon>
    </lineage>
</organism>
<proteinExistence type="predicted"/>
<comment type="caution">
    <text evidence="2">The sequence shown here is derived from an EMBL/GenBank/DDBJ whole genome shotgun (WGS) entry which is preliminary data.</text>
</comment>
<dbReference type="Proteomes" id="UP000700596">
    <property type="component" value="Unassembled WGS sequence"/>
</dbReference>
<reference evidence="2" key="1">
    <citation type="journal article" date="2021" name="Nat. Commun.">
        <title>Genetic determinants of endophytism in the Arabidopsis root mycobiome.</title>
        <authorList>
            <person name="Mesny F."/>
            <person name="Miyauchi S."/>
            <person name="Thiergart T."/>
            <person name="Pickel B."/>
            <person name="Atanasova L."/>
            <person name="Karlsson M."/>
            <person name="Huettel B."/>
            <person name="Barry K.W."/>
            <person name="Haridas S."/>
            <person name="Chen C."/>
            <person name="Bauer D."/>
            <person name="Andreopoulos W."/>
            <person name="Pangilinan J."/>
            <person name="LaButti K."/>
            <person name="Riley R."/>
            <person name="Lipzen A."/>
            <person name="Clum A."/>
            <person name="Drula E."/>
            <person name="Henrissat B."/>
            <person name="Kohler A."/>
            <person name="Grigoriev I.V."/>
            <person name="Martin F.M."/>
            <person name="Hacquard S."/>
        </authorList>
    </citation>
    <scope>NUCLEOTIDE SEQUENCE</scope>
    <source>
        <strain evidence="2">MPI-CAGE-CH-0243</strain>
    </source>
</reference>
<keyword evidence="1" id="KW-0472">Membrane</keyword>
<evidence type="ECO:0000313" key="2">
    <source>
        <dbReference type="EMBL" id="KAH7115282.1"/>
    </source>
</evidence>